<dbReference type="InterPro" id="IPR011048">
    <property type="entry name" value="Haem_d1_sf"/>
</dbReference>
<sequence length="94" mass="9324">MPHNTVVAPHRGGDPRSGPRVWSPRAVPKILAAALSAAGLMLVTAPAAPADTVTATIDVGSHPFGVAVAPNGARAYVTNAASSSVSVIDTATNT</sequence>
<comment type="caution">
    <text evidence="2">The sequence shown here is derived from an EMBL/GenBank/DDBJ whole genome shotgun (WGS) entry which is preliminary data.</text>
</comment>
<proteinExistence type="predicted"/>
<dbReference type="EMBL" id="JARXVC010000030">
    <property type="protein sequence ID" value="MDH6284902.1"/>
    <property type="molecule type" value="Genomic_DNA"/>
</dbReference>
<evidence type="ECO:0000313" key="3">
    <source>
        <dbReference type="Proteomes" id="UP001160334"/>
    </source>
</evidence>
<keyword evidence="3" id="KW-1185">Reference proteome</keyword>
<dbReference type="Gene3D" id="2.130.10.10">
    <property type="entry name" value="YVTN repeat-like/Quinoprotein amine dehydrogenase"/>
    <property type="match status" value="1"/>
</dbReference>
<evidence type="ECO:0008006" key="4">
    <source>
        <dbReference type="Google" id="ProtNLM"/>
    </source>
</evidence>
<dbReference type="RefSeq" id="WP_280764074.1">
    <property type="nucleotide sequence ID" value="NZ_JARXVC010000030.1"/>
</dbReference>
<organism evidence="2 3">
    <name type="scientific">Prescottella agglutinans</name>
    <dbReference type="NCBI Taxonomy" id="1644129"/>
    <lineage>
        <taxon>Bacteria</taxon>
        <taxon>Bacillati</taxon>
        <taxon>Actinomycetota</taxon>
        <taxon>Actinomycetes</taxon>
        <taxon>Mycobacteriales</taxon>
        <taxon>Nocardiaceae</taxon>
        <taxon>Prescottella</taxon>
    </lineage>
</organism>
<evidence type="ECO:0000313" key="2">
    <source>
        <dbReference type="EMBL" id="MDH6284902.1"/>
    </source>
</evidence>
<gene>
    <name evidence="2" type="ORF">M2280_006166</name>
</gene>
<dbReference type="SUPFAM" id="SSF51004">
    <property type="entry name" value="C-terminal (heme d1) domain of cytochrome cd1-nitrite reductase"/>
    <property type="match status" value="1"/>
</dbReference>
<dbReference type="PANTHER" id="PTHR47197:SF3">
    <property type="entry name" value="DIHYDRO-HEME D1 DEHYDROGENASE"/>
    <property type="match status" value="1"/>
</dbReference>
<reference evidence="2 3" key="1">
    <citation type="submission" date="2023-04" db="EMBL/GenBank/DDBJ databases">
        <title>Forest soil microbial communities from Buena Vista Peninsula, Colon Province, Panama.</title>
        <authorList>
            <person name="Bouskill N."/>
        </authorList>
    </citation>
    <scope>NUCLEOTIDE SEQUENCE [LARGE SCALE GENOMIC DNA]</scope>
    <source>
        <strain evidence="2 3">CFH S0262</strain>
    </source>
</reference>
<dbReference type="PANTHER" id="PTHR47197">
    <property type="entry name" value="PROTEIN NIRF"/>
    <property type="match status" value="1"/>
</dbReference>
<dbReference type="Proteomes" id="UP001160334">
    <property type="component" value="Unassembled WGS sequence"/>
</dbReference>
<dbReference type="NCBIfam" id="TIGR02276">
    <property type="entry name" value="beta_rpt_yvtn"/>
    <property type="match status" value="1"/>
</dbReference>
<protein>
    <recommendedName>
        <fullName evidence="4">YncE family protein</fullName>
    </recommendedName>
</protein>
<feature type="region of interest" description="Disordered" evidence="1">
    <location>
        <begin position="1"/>
        <end position="21"/>
    </location>
</feature>
<accession>A0ABT6MKS5</accession>
<dbReference type="InterPro" id="IPR015943">
    <property type="entry name" value="WD40/YVTN_repeat-like_dom_sf"/>
</dbReference>
<name>A0ABT6MKS5_9NOCA</name>
<dbReference type="InterPro" id="IPR011964">
    <property type="entry name" value="YVTN_b-propeller_repeat"/>
</dbReference>
<dbReference type="InterPro" id="IPR051200">
    <property type="entry name" value="Host-pathogen_enzymatic-act"/>
</dbReference>
<evidence type="ECO:0000256" key="1">
    <source>
        <dbReference type="SAM" id="MobiDB-lite"/>
    </source>
</evidence>